<dbReference type="Gene3D" id="3.30.160.60">
    <property type="entry name" value="Classic Zinc Finger"/>
    <property type="match status" value="2"/>
</dbReference>
<evidence type="ECO:0000313" key="8">
    <source>
        <dbReference type="EMBL" id="VDO08143.1"/>
    </source>
</evidence>
<evidence type="ECO:0000256" key="2">
    <source>
        <dbReference type="ARBA" id="ARBA00022737"/>
    </source>
</evidence>
<evidence type="ECO:0000256" key="6">
    <source>
        <dbReference type="SAM" id="MobiDB-lite"/>
    </source>
</evidence>
<feature type="domain" description="C2H2-type" evidence="7">
    <location>
        <begin position="199"/>
        <end position="227"/>
    </location>
</feature>
<feature type="compositionally biased region" description="Polar residues" evidence="6">
    <location>
        <begin position="114"/>
        <end position="134"/>
    </location>
</feature>
<dbReference type="PROSITE" id="PS50157">
    <property type="entry name" value="ZINC_FINGER_C2H2_2"/>
    <property type="match status" value="3"/>
</dbReference>
<evidence type="ECO:0000313" key="9">
    <source>
        <dbReference type="Proteomes" id="UP000278807"/>
    </source>
</evidence>
<evidence type="ECO:0000259" key="7">
    <source>
        <dbReference type="PROSITE" id="PS50157"/>
    </source>
</evidence>
<dbReference type="PANTHER" id="PTHR24379">
    <property type="entry name" value="KRAB AND ZINC FINGER DOMAIN-CONTAINING"/>
    <property type="match status" value="1"/>
</dbReference>
<dbReference type="STRING" id="102285.A0A0R3TSB6"/>
<evidence type="ECO:0000256" key="4">
    <source>
        <dbReference type="ARBA" id="ARBA00022833"/>
    </source>
</evidence>
<proteinExistence type="predicted"/>
<dbReference type="EMBL" id="UZAE01013091">
    <property type="protein sequence ID" value="VDO08143.1"/>
    <property type="molecule type" value="Genomic_DNA"/>
</dbReference>
<evidence type="ECO:0000256" key="3">
    <source>
        <dbReference type="ARBA" id="ARBA00022771"/>
    </source>
</evidence>
<dbReference type="WBParaSite" id="HNAJ_0001053001-mRNA-1">
    <property type="protein sequence ID" value="HNAJ_0001053001-mRNA-1"/>
    <property type="gene ID" value="HNAJ_0001053001"/>
</dbReference>
<dbReference type="InterPro" id="IPR036236">
    <property type="entry name" value="Znf_C2H2_sf"/>
</dbReference>
<keyword evidence="4" id="KW-0862">Zinc</keyword>
<gene>
    <name evidence="8" type="ORF">HNAJ_LOCUS10525</name>
</gene>
<evidence type="ECO:0000256" key="1">
    <source>
        <dbReference type="ARBA" id="ARBA00022723"/>
    </source>
</evidence>
<keyword evidence="2" id="KW-0677">Repeat</keyword>
<dbReference type="InterPro" id="IPR013087">
    <property type="entry name" value="Znf_C2H2_type"/>
</dbReference>
<evidence type="ECO:0000313" key="10">
    <source>
        <dbReference type="WBParaSite" id="HNAJ_0001053001-mRNA-1"/>
    </source>
</evidence>
<keyword evidence="3 5" id="KW-0863">Zinc-finger</keyword>
<accession>A0A0R3TSB6</accession>
<protein>
    <submittedName>
        <fullName evidence="10">C2H2-type domain-containing protein</fullName>
    </submittedName>
</protein>
<dbReference type="SUPFAM" id="SSF57667">
    <property type="entry name" value="beta-beta-alpha zinc fingers"/>
    <property type="match status" value="1"/>
</dbReference>
<feature type="region of interest" description="Disordered" evidence="6">
    <location>
        <begin position="114"/>
        <end position="142"/>
    </location>
</feature>
<dbReference type="OrthoDB" id="6113415at2759"/>
<reference evidence="10" key="1">
    <citation type="submission" date="2017-02" db="UniProtKB">
        <authorList>
            <consortium name="WormBaseParasite"/>
        </authorList>
    </citation>
    <scope>IDENTIFICATION</scope>
</reference>
<dbReference type="Pfam" id="PF00096">
    <property type="entry name" value="zf-C2H2"/>
    <property type="match status" value="1"/>
</dbReference>
<organism evidence="10">
    <name type="scientific">Rodentolepis nana</name>
    <name type="common">Dwarf tapeworm</name>
    <name type="synonym">Hymenolepis nana</name>
    <dbReference type="NCBI Taxonomy" id="102285"/>
    <lineage>
        <taxon>Eukaryota</taxon>
        <taxon>Metazoa</taxon>
        <taxon>Spiralia</taxon>
        <taxon>Lophotrochozoa</taxon>
        <taxon>Platyhelminthes</taxon>
        <taxon>Cestoda</taxon>
        <taxon>Eucestoda</taxon>
        <taxon>Cyclophyllidea</taxon>
        <taxon>Hymenolepididae</taxon>
        <taxon>Rodentolepis</taxon>
    </lineage>
</organism>
<dbReference type="Proteomes" id="UP000278807">
    <property type="component" value="Unassembled WGS sequence"/>
</dbReference>
<feature type="domain" description="C2H2-type" evidence="7">
    <location>
        <begin position="171"/>
        <end position="198"/>
    </location>
</feature>
<dbReference type="AlphaFoldDB" id="A0A0R3TSB6"/>
<name>A0A0R3TSB6_RODNA</name>
<dbReference type="SMART" id="SM00355">
    <property type="entry name" value="ZnF_C2H2"/>
    <property type="match status" value="3"/>
</dbReference>
<keyword evidence="1" id="KW-0479">Metal-binding</keyword>
<evidence type="ECO:0000256" key="5">
    <source>
        <dbReference type="PROSITE-ProRule" id="PRU00042"/>
    </source>
</evidence>
<dbReference type="GO" id="GO:0008270">
    <property type="term" value="F:zinc ion binding"/>
    <property type="evidence" value="ECO:0007669"/>
    <property type="project" value="UniProtKB-KW"/>
</dbReference>
<keyword evidence="9" id="KW-1185">Reference proteome</keyword>
<sequence length="256" mass="29581">MRHPAGSSDANSTEFNESDFVNGLSSVMRSFLNSLRRQNDVFSQPTPLTLPPMQPPTVHSYPIPPMQWPTLTTYPPNTPLMPPLLFSPILPPELIHNSISSIFNSTPRLSHNFFTRPNHPPSNSLTINLRSTSLPRPGPSSRLRNRCNQCEEVFSTVRELSLHTRQIHTHFLCSFCHECFTQYTNLQRHSLIHLNQMPFLCKICNRGYRRMDHIKRHIQRIHPNADPRSNIINSIRGSECHRYINSLPFARNTEER</sequence>
<feature type="domain" description="C2H2-type" evidence="7">
    <location>
        <begin position="145"/>
        <end position="169"/>
    </location>
</feature>
<dbReference type="PANTHER" id="PTHR24379:SF121">
    <property type="entry name" value="C2H2-TYPE DOMAIN-CONTAINING PROTEIN"/>
    <property type="match status" value="1"/>
</dbReference>
<dbReference type="PROSITE" id="PS00028">
    <property type="entry name" value="ZINC_FINGER_C2H2_1"/>
    <property type="match status" value="3"/>
</dbReference>
<reference evidence="8 9" key="2">
    <citation type="submission" date="2018-11" db="EMBL/GenBank/DDBJ databases">
        <authorList>
            <consortium name="Pathogen Informatics"/>
        </authorList>
    </citation>
    <scope>NUCLEOTIDE SEQUENCE [LARGE SCALE GENOMIC DNA]</scope>
</reference>